<evidence type="ECO:0000313" key="6">
    <source>
        <dbReference type="Proteomes" id="UP001596353"/>
    </source>
</evidence>
<organism evidence="5 6">
    <name type="scientific">Sulfitobacter porphyrae</name>
    <dbReference type="NCBI Taxonomy" id="1246864"/>
    <lineage>
        <taxon>Bacteria</taxon>
        <taxon>Pseudomonadati</taxon>
        <taxon>Pseudomonadota</taxon>
        <taxon>Alphaproteobacteria</taxon>
        <taxon>Rhodobacterales</taxon>
        <taxon>Roseobacteraceae</taxon>
        <taxon>Sulfitobacter</taxon>
    </lineage>
</organism>
<protein>
    <submittedName>
        <fullName evidence="5">Helix-turn-helix domain-containing protein</fullName>
    </submittedName>
</protein>
<gene>
    <name evidence="5" type="ORF">ACFQFQ_27775</name>
</gene>
<dbReference type="Proteomes" id="UP001596353">
    <property type="component" value="Unassembled WGS sequence"/>
</dbReference>
<dbReference type="SMART" id="SM00342">
    <property type="entry name" value="HTH_ARAC"/>
    <property type="match status" value="1"/>
</dbReference>
<dbReference type="InterPro" id="IPR018062">
    <property type="entry name" value="HTH_AraC-typ_CS"/>
</dbReference>
<dbReference type="PROSITE" id="PS00041">
    <property type="entry name" value="HTH_ARAC_FAMILY_1"/>
    <property type="match status" value="1"/>
</dbReference>
<dbReference type="InterPro" id="IPR050204">
    <property type="entry name" value="AraC_XylS_family_regulators"/>
</dbReference>
<evidence type="ECO:0000313" key="5">
    <source>
        <dbReference type="EMBL" id="MFC6762482.1"/>
    </source>
</evidence>
<accession>A0ABW2BA84</accession>
<dbReference type="PANTHER" id="PTHR46796">
    <property type="entry name" value="HTH-TYPE TRANSCRIPTIONAL ACTIVATOR RHAS-RELATED"/>
    <property type="match status" value="1"/>
</dbReference>
<evidence type="ECO:0000256" key="3">
    <source>
        <dbReference type="ARBA" id="ARBA00023163"/>
    </source>
</evidence>
<dbReference type="InterPro" id="IPR018060">
    <property type="entry name" value="HTH_AraC"/>
</dbReference>
<keyword evidence="6" id="KW-1185">Reference proteome</keyword>
<dbReference type="EMBL" id="JBHSWG010000004">
    <property type="protein sequence ID" value="MFC6762482.1"/>
    <property type="molecule type" value="Genomic_DNA"/>
</dbReference>
<sequence>MRGNSTESRRVWETWRSQLWSRFVRLESSSSDEDFFGHVSAAVPGSNRLSTVHSTTQITERTQANLRRDPHDDMLFAFQIEGHGFIEQDGRQARLDPGDFGCYMTDRPYRLAFDSPFRQVILRLPRHRLADHLPCLSEETARRFDGKAKAGLIAAGFIRQMTEQGGSLTDADLAGMETVTAQMLATAIRQRTETQGDAQTSRLERVKRCLRDQLRDPDLDFAHVAAAEGMSLRTLQRLFQLDGVSPSQWVAEQRLKQVAQILRDPAQAKRSITDVALSCGFGDLSHFSRTFRQRYGTSARNWRNLS</sequence>
<keyword evidence="3" id="KW-0804">Transcription</keyword>
<dbReference type="InterPro" id="IPR035418">
    <property type="entry name" value="AraC-bd_2"/>
</dbReference>
<dbReference type="SUPFAM" id="SSF46689">
    <property type="entry name" value="Homeodomain-like"/>
    <property type="match status" value="1"/>
</dbReference>
<dbReference type="PROSITE" id="PS01124">
    <property type="entry name" value="HTH_ARAC_FAMILY_2"/>
    <property type="match status" value="1"/>
</dbReference>
<keyword evidence="1" id="KW-0805">Transcription regulation</keyword>
<dbReference type="Gene3D" id="1.10.10.60">
    <property type="entry name" value="Homeodomain-like"/>
    <property type="match status" value="1"/>
</dbReference>
<dbReference type="InterPro" id="IPR020449">
    <property type="entry name" value="Tscrpt_reg_AraC-type_HTH"/>
</dbReference>
<reference evidence="6" key="1">
    <citation type="journal article" date="2019" name="Int. J. Syst. Evol. Microbiol.">
        <title>The Global Catalogue of Microorganisms (GCM) 10K type strain sequencing project: providing services to taxonomists for standard genome sequencing and annotation.</title>
        <authorList>
            <consortium name="The Broad Institute Genomics Platform"/>
            <consortium name="The Broad Institute Genome Sequencing Center for Infectious Disease"/>
            <person name="Wu L."/>
            <person name="Ma J."/>
        </authorList>
    </citation>
    <scope>NUCLEOTIDE SEQUENCE [LARGE SCALE GENOMIC DNA]</scope>
    <source>
        <strain evidence="6">CCUG 66188</strain>
    </source>
</reference>
<proteinExistence type="predicted"/>
<feature type="domain" description="HTH araC/xylS-type" evidence="4">
    <location>
        <begin position="204"/>
        <end position="305"/>
    </location>
</feature>
<name>A0ABW2BA84_9RHOB</name>
<comment type="caution">
    <text evidence="5">The sequence shown here is derived from an EMBL/GenBank/DDBJ whole genome shotgun (WGS) entry which is preliminary data.</text>
</comment>
<evidence type="ECO:0000256" key="1">
    <source>
        <dbReference type="ARBA" id="ARBA00023015"/>
    </source>
</evidence>
<dbReference type="Pfam" id="PF14525">
    <property type="entry name" value="AraC_binding_2"/>
    <property type="match status" value="1"/>
</dbReference>
<evidence type="ECO:0000256" key="2">
    <source>
        <dbReference type="ARBA" id="ARBA00023125"/>
    </source>
</evidence>
<dbReference type="InterPro" id="IPR009057">
    <property type="entry name" value="Homeodomain-like_sf"/>
</dbReference>
<keyword evidence="2" id="KW-0238">DNA-binding</keyword>
<dbReference type="PANTHER" id="PTHR46796:SF6">
    <property type="entry name" value="ARAC SUBFAMILY"/>
    <property type="match status" value="1"/>
</dbReference>
<dbReference type="Pfam" id="PF12833">
    <property type="entry name" value="HTH_18"/>
    <property type="match status" value="1"/>
</dbReference>
<evidence type="ECO:0000259" key="4">
    <source>
        <dbReference type="PROSITE" id="PS01124"/>
    </source>
</evidence>
<dbReference type="PRINTS" id="PR00032">
    <property type="entry name" value="HTHARAC"/>
</dbReference>